<dbReference type="AlphaFoldDB" id="A0A0D0CC43"/>
<name>A0A0D0CC43_9AGAR</name>
<dbReference type="HOGENOM" id="CLU_185457_0_0_1"/>
<evidence type="ECO:0000313" key="2">
    <source>
        <dbReference type="EMBL" id="KIK55647.1"/>
    </source>
</evidence>
<keyword evidence="3" id="KW-1185">Reference proteome</keyword>
<organism evidence="2 3">
    <name type="scientific">Collybiopsis luxurians FD-317 M1</name>
    <dbReference type="NCBI Taxonomy" id="944289"/>
    <lineage>
        <taxon>Eukaryota</taxon>
        <taxon>Fungi</taxon>
        <taxon>Dikarya</taxon>
        <taxon>Basidiomycota</taxon>
        <taxon>Agaricomycotina</taxon>
        <taxon>Agaricomycetes</taxon>
        <taxon>Agaricomycetidae</taxon>
        <taxon>Agaricales</taxon>
        <taxon>Marasmiineae</taxon>
        <taxon>Omphalotaceae</taxon>
        <taxon>Collybiopsis</taxon>
        <taxon>Collybiopsis luxurians</taxon>
    </lineage>
</organism>
<evidence type="ECO:0000313" key="3">
    <source>
        <dbReference type="Proteomes" id="UP000053593"/>
    </source>
</evidence>
<sequence>MQKLPTSSWIGNIMDTTHDDPTARPTMNEVVVRFEKIRKRLSWWKLRSRVSDKTVPLILHRLYSPIHWIQQLSYIIRRIPAIPDYTRNKEYSDV</sequence>
<reference evidence="2 3" key="1">
    <citation type="submission" date="2014-04" db="EMBL/GenBank/DDBJ databases">
        <title>Evolutionary Origins and Diversification of the Mycorrhizal Mutualists.</title>
        <authorList>
            <consortium name="DOE Joint Genome Institute"/>
            <consortium name="Mycorrhizal Genomics Consortium"/>
            <person name="Kohler A."/>
            <person name="Kuo A."/>
            <person name="Nagy L.G."/>
            <person name="Floudas D."/>
            <person name="Copeland A."/>
            <person name="Barry K.W."/>
            <person name="Cichocki N."/>
            <person name="Veneault-Fourrey C."/>
            <person name="LaButti K."/>
            <person name="Lindquist E.A."/>
            <person name="Lipzen A."/>
            <person name="Lundell T."/>
            <person name="Morin E."/>
            <person name="Murat C."/>
            <person name="Riley R."/>
            <person name="Ohm R."/>
            <person name="Sun H."/>
            <person name="Tunlid A."/>
            <person name="Henrissat B."/>
            <person name="Grigoriev I.V."/>
            <person name="Hibbett D.S."/>
            <person name="Martin F."/>
        </authorList>
    </citation>
    <scope>NUCLEOTIDE SEQUENCE [LARGE SCALE GENOMIC DNA]</scope>
    <source>
        <strain evidence="2 3">FD-317 M1</strain>
    </source>
</reference>
<proteinExistence type="predicted"/>
<dbReference type="EMBL" id="KN834804">
    <property type="protein sequence ID" value="KIK55647.1"/>
    <property type="molecule type" value="Genomic_DNA"/>
</dbReference>
<protein>
    <submittedName>
        <fullName evidence="2">Uncharacterized protein</fullName>
    </submittedName>
</protein>
<feature type="region of interest" description="Disordered" evidence="1">
    <location>
        <begin position="1"/>
        <end position="22"/>
    </location>
</feature>
<feature type="compositionally biased region" description="Polar residues" evidence="1">
    <location>
        <begin position="1"/>
        <end position="10"/>
    </location>
</feature>
<accession>A0A0D0CC43</accession>
<dbReference type="OrthoDB" id="5987198at2759"/>
<evidence type="ECO:0000256" key="1">
    <source>
        <dbReference type="SAM" id="MobiDB-lite"/>
    </source>
</evidence>
<gene>
    <name evidence="2" type="ORF">GYMLUDRAFT_175241</name>
</gene>
<dbReference type="Proteomes" id="UP000053593">
    <property type="component" value="Unassembled WGS sequence"/>
</dbReference>